<dbReference type="PRINTS" id="PR00337">
    <property type="entry name" value="LEUILEVALBP"/>
</dbReference>
<accession>A0ABM9K687</accession>
<name>A0ABM9K687_9RALS</name>
<dbReference type="SUPFAM" id="SSF53822">
    <property type="entry name" value="Periplasmic binding protein-like I"/>
    <property type="match status" value="1"/>
</dbReference>
<keyword evidence="4" id="KW-0029">Amino-acid transport</keyword>
<keyword evidence="8" id="KW-1185">Reference proteome</keyword>
<comment type="similarity">
    <text evidence="1">Belongs to the leucine-binding protein family.</text>
</comment>
<proteinExistence type="inferred from homology"/>
<evidence type="ECO:0000313" key="7">
    <source>
        <dbReference type="EMBL" id="CAJ0817091.1"/>
    </source>
</evidence>
<dbReference type="PANTHER" id="PTHR47235:SF1">
    <property type="entry name" value="BLR6548 PROTEIN"/>
    <property type="match status" value="1"/>
</dbReference>
<sequence>MAISLTSTLVRMTARLSACALVLSSLSLATTAHAEVGVTNDTILIGQSAPMSGPAAALGQQLNLGAKLYFNAVNAAGGVNGRKIELKVLDDFYEPDAAARNTKTLIDNTKVFALFGYVGTPTSLAALKLATPAGVPFFAPYSGAMALREPFARNVFHVRASYNDETAAIVQQIRTTGLKRIAVIYNDDAYGKSGLDGVQRALGTSAGQGVTLVAQASVPRNTADVKSAVSTVLAQKPEAVVIISAYQTVAALVKGAQEQGYAGQFYNVSFVGTRALADTLGKAGGGVIISQVMPYPKTASSPLVREYQKLLKADGISDFDYGSMEGYVAARAFVEGLKRAGRDLTREKLITALESMGNYDLGGFNVNFSPSSHVGSKFVEMTIINSSGQVIR</sequence>
<evidence type="ECO:0000256" key="3">
    <source>
        <dbReference type="ARBA" id="ARBA00022729"/>
    </source>
</evidence>
<evidence type="ECO:0000313" key="8">
    <source>
        <dbReference type="Proteomes" id="UP001189757"/>
    </source>
</evidence>
<evidence type="ECO:0000256" key="2">
    <source>
        <dbReference type="ARBA" id="ARBA00022448"/>
    </source>
</evidence>
<keyword evidence="3 5" id="KW-0732">Signal</keyword>
<evidence type="ECO:0000256" key="4">
    <source>
        <dbReference type="ARBA" id="ARBA00022970"/>
    </source>
</evidence>
<feature type="chain" id="PRO_5045353895" evidence="5">
    <location>
        <begin position="35"/>
        <end position="392"/>
    </location>
</feature>
<evidence type="ECO:0000259" key="6">
    <source>
        <dbReference type="Pfam" id="PF13458"/>
    </source>
</evidence>
<dbReference type="EMBL" id="CATZLL010000009">
    <property type="protein sequence ID" value="CAJ0817091.1"/>
    <property type="molecule type" value="Genomic_DNA"/>
</dbReference>
<keyword evidence="2" id="KW-0813">Transport</keyword>
<dbReference type="InterPro" id="IPR028082">
    <property type="entry name" value="Peripla_BP_I"/>
</dbReference>
<dbReference type="InterPro" id="IPR028081">
    <property type="entry name" value="Leu-bd"/>
</dbReference>
<evidence type="ECO:0000256" key="5">
    <source>
        <dbReference type="SAM" id="SignalP"/>
    </source>
</evidence>
<dbReference type="InterPro" id="IPR000709">
    <property type="entry name" value="Leu_Ile_Val-bd"/>
</dbReference>
<dbReference type="CDD" id="cd06326">
    <property type="entry name" value="PBP1_ABC_ligand_binding-like"/>
    <property type="match status" value="1"/>
</dbReference>
<feature type="signal peptide" evidence="5">
    <location>
        <begin position="1"/>
        <end position="34"/>
    </location>
</feature>
<dbReference type="PANTHER" id="PTHR47235">
    <property type="entry name" value="BLR6548 PROTEIN"/>
    <property type="match status" value="1"/>
</dbReference>
<dbReference type="Pfam" id="PF13458">
    <property type="entry name" value="Peripla_BP_6"/>
    <property type="match status" value="1"/>
</dbReference>
<evidence type="ECO:0000256" key="1">
    <source>
        <dbReference type="ARBA" id="ARBA00010062"/>
    </source>
</evidence>
<reference evidence="7 8" key="1">
    <citation type="submission" date="2023-07" db="EMBL/GenBank/DDBJ databases">
        <authorList>
            <person name="Peeters C."/>
        </authorList>
    </citation>
    <scope>NUCLEOTIDE SEQUENCE [LARGE SCALE GENOMIC DNA]</scope>
    <source>
        <strain evidence="7 8">LMG 18101</strain>
    </source>
</reference>
<organism evidence="7 8">
    <name type="scientific">Ralstonia flaminis</name>
    <dbReference type="NCBI Taxonomy" id="3058597"/>
    <lineage>
        <taxon>Bacteria</taxon>
        <taxon>Pseudomonadati</taxon>
        <taxon>Pseudomonadota</taxon>
        <taxon>Betaproteobacteria</taxon>
        <taxon>Burkholderiales</taxon>
        <taxon>Burkholderiaceae</taxon>
        <taxon>Ralstonia</taxon>
    </lineage>
</organism>
<gene>
    <name evidence="7" type="ORF">LMG18101_03154</name>
</gene>
<dbReference type="Gene3D" id="3.40.50.2300">
    <property type="match status" value="2"/>
</dbReference>
<feature type="domain" description="Leucine-binding protein" evidence="6">
    <location>
        <begin position="42"/>
        <end position="376"/>
    </location>
</feature>
<dbReference type="Proteomes" id="UP001189757">
    <property type="component" value="Unassembled WGS sequence"/>
</dbReference>
<comment type="caution">
    <text evidence="7">The sequence shown here is derived from an EMBL/GenBank/DDBJ whole genome shotgun (WGS) entry which is preliminary data.</text>
</comment>
<protein>
    <submittedName>
        <fullName evidence="7">Leu/Ile/Val-binding protein</fullName>
    </submittedName>
</protein>